<reference evidence="2 3" key="1">
    <citation type="submission" date="2017-02" db="EMBL/GenBank/DDBJ databases">
        <title>The new phylogeny of genus Mycobacterium.</title>
        <authorList>
            <person name="Tortoli E."/>
            <person name="Trovato A."/>
            <person name="Cirillo D.M."/>
        </authorList>
    </citation>
    <scope>NUCLEOTIDE SEQUENCE [LARGE SCALE GENOMIC DNA]</scope>
    <source>
        <strain evidence="2 3">DSM 44471</strain>
    </source>
</reference>
<protein>
    <submittedName>
        <fullName evidence="2">Uncharacterized protein</fullName>
    </submittedName>
</protein>
<accession>A0A1X0DPZ2</accession>
<keyword evidence="1" id="KW-1133">Transmembrane helix</keyword>
<evidence type="ECO:0000313" key="2">
    <source>
        <dbReference type="EMBL" id="ORA73920.1"/>
    </source>
</evidence>
<evidence type="ECO:0000313" key="3">
    <source>
        <dbReference type="Proteomes" id="UP000192566"/>
    </source>
</evidence>
<proteinExistence type="predicted"/>
<name>A0A1X0DPZ2_MYCHE</name>
<keyword evidence="3" id="KW-1185">Reference proteome</keyword>
<gene>
    <name evidence="2" type="ORF">BST25_10990</name>
</gene>
<evidence type="ECO:0000256" key="1">
    <source>
        <dbReference type="SAM" id="Phobius"/>
    </source>
</evidence>
<sequence>MIHRYVALYYTPGWGNFSTVLVALMAVIVSVVVSVITLRRNAIHFEQSRLDARNDKLRAEVIDLISALSQRSSQVEIVVQRIRQLESVDRQAIHQHVNEMFSDDLWDSYRRATSHAFAVLTLTEDGGVAEAIGLILGALGKIRQLIAAAAANPSAAHVVERAEVDKLGHVIDAATTQLKSYAVCKLGVTAYDDHGRPLDKLNIFSSE</sequence>
<dbReference type="Proteomes" id="UP000192566">
    <property type="component" value="Unassembled WGS sequence"/>
</dbReference>
<dbReference type="AlphaFoldDB" id="A0A1X0DPZ2"/>
<organism evidence="2 3">
    <name type="scientific">Mycobacterium heidelbergense</name>
    <dbReference type="NCBI Taxonomy" id="53376"/>
    <lineage>
        <taxon>Bacteria</taxon>
        <taxon>Bacillati</taxon>
        <taxon>Actinomycetota</taxon>
        <taxon>Actinomycetes</taxon>
        <taxon>Mycobacteriales</taxon>
        <taxon>Mycobacteriaceae</taxon>
        <taxon>Mycobacterium</taxon>
        <taxon>Mycobacterium simiae complex</taxon>
    </lineage>
</organism>
<feature type="transmembrane region" description="Helical" evidence="1">
    <location>
        <begin position="20"/>
        <end position="38"/>
    </location>
</feature>
<keyword evidence="1" id="KW-0812">Transmembrane</keyword>
<dbReference type="STRING" id="53376.BST25_10990"/>
<dbReference type="EMBL" id="MVHR01000013">
    <property type="protein sequence ID" value="ORA73920.1"/>
    <property type="molecule type" value="Genomic_DNA"/>
</dbReference>
<comment type="caution">
    <text evidence="2">The sequence shown here is derived from an EMBL/GenBank/DDBJ whole genome shotgun (WGS) entry which is preliminary data.</text>
</comment>
<keyword evidence="1" id="KW-0472">Membrane</keyword>